<sequence>MNQKESQTEDHIKETLTIPEVIVIKELAEKMNLPVTEVIAELMKNGIMSSMNESIDFETAGIIAEDLGFTVKKGEVEEIQEAKVKILEDTLEKDQRQSENRPPVVVVMGHVDHGKTKLLDAIRETKIAEKEAGGITQSIGAYQIENKGKLITLIDTPGHEAFSAMRSRGARVADLAILVVAADDGVQPQTKEAYEIIKKARLPFLVAINKIDKPEANVEKVKKELSEIGIVPEDWGGKIIFSEISAKQKTGISELIDMVLLVAEMEKKNIVANYQREAMGTIIESHIDKGAGPQATALIQTGTLRLADYIVVGDIHGKVKAMKDWKGELVKNAEPSKPVQILGLKEAPNVGDILYVTKDRTEIKSLVKKHRLHSLQKKMDQQTAQKKTDDAQEKKEKKTVFNIVLKTDTFGSQEAICESLDKLQHPEVQVVITSKGLGNITEKDIIQSDSTHSSLVGFNVVLTPQAQEIQKDRQVEIKIFTIIYELIDYIKEELEKILSPEIILVDLGKIEILALFKMEKEYQIIGGKVSEGKVENNVLTKIIRKGEEIGKGKIVQLQSEKKNVKEVLKDSECGLKVKTDTAIQAGDVLAVYKEEQKNRKLEF</sequence>
<dbReference type="Pfam" id="PF04760">
    <property type="entry name" value="IF2_N"/>
    <property type="match status" value="1"/>
</dbReference>
<comment type="function">
    <text evidence="7 8 9">One of the essential components for the initiation of protein synthesis. Protects formylmethionyl-tRNA from spontaneous hydrolysis and promotes its binding to the 30S ribosomal subunits. Also involved in the hydrolysis of GTP during the formation of the 70S ribosomal complex.</text>
</comment>
<dbReference type="InterPro" id="IPR000178">
    <property type="entry name" value="TF_IF2_bacterial-like"/>
</dbReference>
<dbReference type="EMBL" id="PFMD01000039">
    <property type="protein sequence ID" value="PIY96672.1"/>
    <property type="molecule type" value="Genomic_DNA"/>
</dbReference>
<dbReference type="InterPro" id="IPR009000">
    <property type="entry name" value="Transl_B-barrel_sf"/>
</dbReference>
<dbReference type="PANTHER" id="PTHR43381:SF5">
    <property type="entry name" value="TR-TYPE G DOMAIN-CONTAINING PROTEIN"/>
    <property type="match status" value="1"/>
</dbReference>
<dbReference type="PROSITE" id="PS51722">
    <property type="entry name" value="G_TR_2"/>
    <property type="match status" value="1"/>
</dbReference>
<evidence type="ECO:0000313" key="12">
    <source>
        <dbReference type="EMBL" id="PIY96672.1"/>
    </source>
</evidence>
<organism evidence="12 13">
    <name type="scientific">Candidatus Kerfeldbacteria bacterium CG_4_10_14_0_8_um_filter_42_10</name>
    <dbReference type="NCBI Taxonomy" id="2014248"/>
    <lineage>
        <taxon>Bacteria</taxon>
        <taxon>Candidatus Kerfeldiibacteriota</taxon>
    </lineage>
</organism>
<evidence type="ECO:0000256" key="3">
    <source>
        <dbReference type="ARBA" id="ARBA00022540"/>
    </source>
</evidence>
<proteinExistence type="inferred from homology"/>
<comment type="similarity">
    <text evidence="1 8 9">Belongs to the TRAFAC class translation factor GTPase superfamily. Classic translation factor GTPase family. IF-2 subfamily.</text>
</comment>
<dbReference type="Proteomes" id="UP000230779">
    <property type="component" value="Unassembled WGS sequence"/>
</dbReference>
<dbReference type="PANTHER" id="PTHR43381">
    <property type="entry name" value="TRANSLATION INITIATION FACTOR IF-2-RELATED"/>
    <property type="match status" value="1"/>
</dbReference>
<dbReference type="GO" id="GO:0003924">
    <property type="term" value="F:GTPase activity"/>
    <property type="evidence" value="ECO:0007669"/>
    <property type="project" value="UniProtKB-UniRule"/>
</dbReference>
<dbReference type="Gene3D" id="2.40.30.10">
    <property type="entry name" value="Translation factors"/>
    <property type="match status" value="2"/>
</dbReference>
<dbReference type="SUPFAM" id="SSF52540">
    <property type="entry name" value="P-loop containing nucleoside triphosphate hydrolases"/>
    <property type="match status" value="1"/>
</dbReference>
<evidence type="ECO:0000256" key="10">
    <source>
        <dbReference type="SAM" id="MobiDB-lite"/>
    </source>
</evidence>
<evidence type="ECO:0000256" key="2">
    <source>
        <dbReference type="ARBA" id="ARBA00020675"/>
    </source>
</evidence>
<evidence type="ECO:0000259" key="11">
    <source>
        <dbReference type="PROSITE" id="PS51722"/>
    </source>
</evidence>
<dbReference type="CDD" id="cd01887">
    <property type="entry name" value="IF2_eIF5B"/>
    <property type="match status" value="1"/>
</dbReference>
<dbReference type="InterPro" id="IPR000795">
    <property type="entry name" value="T_Tr_GTP-bd_dom"/>
</dbReference>
<dbReference type="Pfam" id="PF22042">
    <property type="entry name" value="EF-G_D2"/>
    <property type="match status" value="1"/>
</dbReference>
<dbReference type="GO" id="GO:0005829">
    <property type="term" value="C:cytosol"/>
    <property type="evidence" value="ECO:0007669"/>
    <property type="project" value="TreeGrafter"/>
</dbReference>
<gene>
    <name evidence="8" type="primary">infB</name>
    <name evidence="12" type="ORF">COY66_03705</name>
</gene>
<keyword evidence="8" id="KW-0963">Cytoplasm</keyword>
<protein>
    <recommendedName>
        <fullName evidence="2 8">Translation initiation factor IF-2</fullName>
    </recommendedName>
</protein>
<name>A0A2M7RJB8_9BACT</name>
<evidence type="ECO:0000256" key="1">
    <source>
        <dbReference type="ARBA" id="ARBA00007733"/>
    </source>
</evidence>
<evidence type="ECO:0000256" key="6">
    <source>
        <dbReference type="ARBA" id="ARBA00023134"/>
    </source>
</evidence>
<dbReference type="InterPro" id="IPR023115">
    <property type="entry name" value="TIF_IF2_dom3"/>
</dbReference>
<dbReference type="Pfam" id="PF00009">
    <property type="entry name" value="GTP_EFTU"/>
    <property type="match status" value="1"/>
</dbReference>
<keyword evidence="4 8" id="KW-0547">Nucleotide-binding</keyword>
<dbReference type="InterPro" id="IPR044145">
    <property type="entry name" value="IF2_II"/>
</dbReference>
<dbReference type="NCBIfam" id="TIGR00487">
    <property type="entry name" value="IF-2"/>
    <property type="match status" value="1"/>
</dbReference>
<dbReference type="SUPFAM" id="SSF50447">
    <property type="entry name" value="Translation proteins"/>
    <property type="match status" value="2"/>
</dbReference>
<evidence type="ECO:0000256" key="8">
    <source>
        <dbReference type="HAMAP-Rule" id="MF_00100"/>
    </source>
</evidence>
<feature type="binding site" evidence="8">
    <location>
        <begin position="155"/>
        <end position="159"/>
    </location>
    <ligand>
        <name>GTP</name>
        <dbReference type="ChEBI" id="CHEBI:37565"/>
    </ligand>
</feature>
<feature type="region of interest" description="G-domain" evidence="8">
    <location>
        <begin position="103"/>
        <end position="251"/>
    </location>
</feature>
<dbReference type="CDD" id="cd03702">
    <property type="entry name" value="IF2_mtIF2_II"/>
    <property type="match status" value="1"/>
</dbReference>
<dbReference type="GO" id="GO:0005525">
    <property type="term" value="F:GTP binding"/>
    <property type="evidence" value="ECO:0007669"/>
    <property type="project" value="UniProtKB-KW"/>
</dbReference>
<accession>A0A2M7RJB8</accession>
<dbReference type="Gene3D" id="3.40.50.300">
    <property type="entry name" value="P-loop containing nucleotide triphosphate hydrolases"/>
    <property type="match status" value="1"/>
</dbReference>
<keyword evidence="3 8" id="KW-0396">Initiation factor</keyword>
<evidence type="ECO:0000256" key="5">
    <source>
        <dbReference type="ARBA" id="ARBA00022917"/>
    </source>
</evidence>
<evidence type="ECO:0000313" key="13">
    <source>
        <dbReference type="Proteomes" id="UP000230779"/>
    </source>
</evidence>
<comment type="subcellular location">
    <subcellularLocation>
        <location evidence="8">Cytoplasm</location>
    </subcellularLocation>
</comment>
<dbReference type="AlphaFoldDB" id="A0A2M7RJB8"/>
<dbReference type="FunFam" id="3.40.50.300:FF:000019">
    <property type="entry name" value="Translation initiation factor IF-2"/>
    <property type="match status" value="1"/>
</dbReference>
<dbReference type="InterPro" id="IPR005225">
    <property type="entry name" value="Small_GTP-bd"/>
</dbReference>
<keyword evidence="6 8" id="KW-0342">GTP-binding</keyword>
<dbReference type="FunFam" id="3.40.50.10050:FF:000001">
    <property type="entry name" value="Translation initiation factor IF-2"/>
    <property type="match status" value="1"/>
</dbReference>
<dbReference type="FunFam" id="2.40.30.10:FF:000008">
    <property type="entry name" value="Translation initiation factor IF-2"/>
    <property type="match status" value="1"/>
</dbReference>
<dbReference type="FunFam" id="2.40.30.10:FF:000054">
    <property type="entry name" value="Translation initiation factor IF-2"/>
    <property type="match status" value="1"/>
</dbReference>
<dbReference type="InterPro" id="IPR006847">
    <property type="entry name" value="IF2_N"/>
</dbReference>
<evidence type="ECO:0000256" key="4">
    <source>
        <dbReference type="ARBA" id="ARBA00022741"/>
    </source>
</evidence>
<dbReference type="HAMAP" id="MF_00100_B">
    <property type="entry name" value="IF_2_B"/>
    <property type="match status" value="1"/>
</dbReference>
<dbReference type="NCBIfam" id="TIGR00231">
    <property type="entry name" value="small_GTP"/>
    <property type="match status" value="1"/>
</dbReference>
<dbReference type="InterPro" id="IPR036925">
    <property type="entry name" value="TIF_IF2_dom3_sf"/>
</dbReference>
<dbReference type="Pfam" id="PF11987">
    <property type="entry name" value="IF-2"/>
    <property type="match status" value="1"/>
</dbReference>
<dbReference type="SUPFAM" id="SSF52156">
    <property type="entry name" value="Initiation factor IF2/eIF5b, domain 3"/>
    <property type="match status" value="1"/>
</dbReference>
<feature type="binding site" evidence="8">
    <location>
        <begin position="109"/>
        <end position="116"/>
    </location>
    <ligand>
        <name>GTP</name>
        <dbReference type="ChEBI" id="CHEBI:37565"/>
    </ligand>
</feature>
<evidence type="ECO:0000256" key="9">
    <source>
        <dbReference type="RuleBase" id="RU000644"/>
    </source>
</evidence>
<dbReference type="InterPro" id="IPR027417">
    <property type="entry name" value="P-loop_NTPase"/>
</dbReference>
<dbReference type="GO" id="GO:0003743">
    <property type="term" value="F:translation initiation factor activity"/>
    <property type="evidence" value="ECO:0007669"/>
    <property type="project" value="UniProtKB-UniRule"/>
</dbReference>
<feature type="domain" description="Tr-type G" evidence="11">
    <location>
        <begin position="100"/>
        <end position="268"/>
    </location>
</feature>
<comment type="caution">
    <text evidence="12">The sequence shown here is derived from an EMBL/GenBank/DDBJ whole genome shotgun (WGS) entry which is preliminary data.</text>
</comment>
<feature type="binding site" evidence="8">
    <location>
        <begin position="209"/>
        <end position="212"/>
    </location>
    <ligand>
        <name>GTP</name>
        <dbReference type="ChEBI" id="CHEBI:37565"/>
    </ligand>
</feature>
<evidence type="ECO:0000256" key="7">
    <source>
        <dbReference type="ARBA" id="ARBA00025162"/>
    </source>
</evidence>
<feature type="region of interest" description="Disordered" evidence="10">
    <location>
        <begin position="374"/>
        <end position="393"/>
    </location>
</feature>
<dbReference type="Gene3D" id="3.40.50.10050">
    <property type="entry name" value="Translation initiation factor IF- 2, domain 3"/>
    <property type="match status" value="1"/>
</dbReference>
<reference evidence="12 13" key="1">
    <citation type="submission" date="2017-09" db="EMBL/GenBank/DDBJ databases">
        <title>Depth-based differentiation of microbial function through sediment-hosted aquifers and enrichment of novel symbionts in the deep terrestrial subsurface.</title>
        <authorList>
            <person name="Probst A.J."/>
            <person name="Ladd B."/>
            <person name="Jarett J.K."/>
            <person name="Geller-Mcgrath D.E."/>
            <person name="Sieber C.M."/>
            <person name="Emerson J.B."/>
            <person name="Anantharaman K."/>
            <person name="Thomas B.C."/>
            <person name="Malmstrom R."/>
            <person name="Stieglmeier M."/>
            <person name="Klingl A."/>
            <person name="Woyke T."/>
            <person name="Ryan C.M."/>
            <person name="Banfield J.F."/>
        </authorList>
    </citation>
    <scope>NUCLEOTIDE SEQUENCE [LARGE SCALE GENOMIC DNA]</scope>
    <source>
        <strain evidence="12">CG_4_10_14_0_8_um_filter_42_10</strain>
    </source>
</reference>
<keyword evidence="5 8" id="KW-0648">Protein biosynthesis</keyword>
<dbReference type="InterPro" id="IPR015760">
    <property type="entry name" value="TIF_IF2"/>
</dbReference>
<dbReference type="InterPro" id="IPR053905">
    <property type="entry name" value="EF-G-like_DII"/>
</dbReference>